<proteinExistence type="predicted"/>
<feature type="region of interest" description="Disordered" evidence="1">
    <location>
        <begin position="1554"/>
        <end position="1590"/>
    </location>
</feature>
<evidence type="ECO:0000256" key="2">
    <source>
        <dbReference type="SAM" id="Phobius"/>
    </source>
</evidence>
<feature type="compositionally biased region" description="Basic residues" evidence="1">
    <location>
        <begin position="647"/>
        <end position="664"/>
    </location>
</feature>
<dbReference type="Pfam" id="PF02383">
    <property type="entry name" value="Syja_N"/>
    <property type="match status" value="1"/>
</dbReference>
<dbReference type="Pfam" id="PF24789">
    <property type="entry name" value="SAC9_GBDL_2nd"/>
    <property type="match status" value="1"/>
</dbReference>
<dbReference type="InterPro" id="IPR057555">
    <property type="entry name" value="SAC9_GBDL_1st"/>
</dbReference>
<dbReference type="PANTHER" id="PTHR46817:SF1">
    <property type="entry name" value="SAC DOMAIN-CONTAINING PROTEIN"/>
    <property type="match status" value="1"/>
</dbReference>
<feature type="compositionally biased region" description="Polar residues" evidence="1">
    <location>
        <begin position="1469"/>
        <end position="1478"/>
    </location>
</feature>
<comment type="caution">
    <text evidence="4">The sequence shown here is derived from an EMBL/GenBank/DDBJ whole genome shotgun (WGS) entry which is preliminary data.</text>
</comment>
<protein>
    <submittedName>
        <fullName evidence="4">Phosphoinositide phosphatase sac9-related</fullName>
    </submittedName>
</protein>
<evidence type="ECO:0000259" key="3">
    <source>
        <dbReference type="PROSITE" id="PS50275"/>
    </source>
</evidence>
<dbReference type="InterPro" id="IPR002013">
    <property type="entry name" value="SAC_dom"/>
</dbReference>
<feature type="region of interest" description="Disordered" evidence="1">
    <location>
        <begin position="502"/>
        <end position="540"/>
    </location>
</feature>
<keyword evidence="2" id="KW-0812">Transmembrane</keyword>
<feature type="transmembrane region" description="Helical" evidence="2">
    <location>
        <begin position="81"/>
        <end position="100"/>
    </location>
</feature>
<keyword evidence="2" id="KW-0472">Membrane</keyword>
<feature type="region of interest" description="Disordered" evidence="1">
    <location>
        <begin position="1448"/>
        <end position="1524"/>
    </location>
</feature>
<feature type="compositionally biased region" description="Acidic residues" evidence="1">
    <location>
        <begin position="511"/>
        <end position="533"/>
    </location>
</feature>
<keyword evidence="2" id="KW-1133">Transmembrane helix</keyword>
<evidence type="ECO:0000313" key="5">
    <source>
        <dbReference type="Proteomes" id="UP001150062"/>
    </source>
</evidence>
<gene>
    <name evidence="4" type="ORF">M0813_19759</name>
</gene>
<sequence>MSSKRIRKTTHLIVQSHSNHIYIISSICSREDTQILSIEPILGKIRYFGIEGYDLFTNEKAALEALRNRGIKEKTHVRCKALIGFCIMGKFGHLLVVLSAKTSLRLHGGNRIKTIEKSHWIRIPLHFLPLNNTTFPKTNNLIHQFPINNFHYYCETLDITRPYPSDYPIGECRNDFCWNNWLAIPFTKLGLRRWCVVLLQGCALTKDLLTVKNGQAHISSNRKQKLKICVITRRSNLNTGTKYYAGGVNSKFEPGNESETELIIFQQIPEKKTFWWYSMIFRIGNVPTNWKYRIKTINQKIKKKIRINRSPYKGTTEYYKKLFSSNFIKTLNCLSFFPKKKSKNENKLFESFQNSIKSFQNIVDLDFNFHNFDWNGQINNENYSSGITNFWKAIKPFLSKTKLNSGFLTKTKIRKLELEKSHKNFKFENKKNFLNCTPNNLNFIFNVKTRQDKLFRLTITKKPLQTNTSMHFISQQIVAEICRKISIGLLNYGDLQKEMNNYQEEDKNKEDVDEDVDEDEDENENENEDEDEEKQNQGQNLKQKESWNLLHLKFSKFTEILDFQIQKALAELFYINGRIQSILFTNKFENGDQVLKNYLKKFGGISVKTYPILSKLYSISINDKLKYKLSQIFLGINKSKNQNNNKGKSKSKSKSKSKNSKKKNSNIELVSDFPSSLLRSIPCKKVITRSENHRQKIQILPKLPLLLNDPEIKWIVPKHCTKVSVVILLNQPCIVSEICLTVRHELEYGHYPDFMDLSVGNTIDELQTIYYNEKIPFCADGTKLWYSFQKNQKNLFEKFINDNDLDNINNNLDGNNVNDTNDDDDDYDSDHVREKYQDNKKNKHNNNKEPKKIIKNNIYRFRPCPKTISRIVWLNFYGKSLIDFKKNIDHHLILGKIDVFGKVKEKNNHKANIQNKFQKKKNLHKIHDLFNLILPKEIKKTSHIKNFWKSERTFKSFQKNNFYFFTKFQNMNQFFKKNNIMNIFQKKKNFFENNNNLLLKKNIFQIENNHNENNPNDNNNSIYINSNQDQKLEENNKSKNQDKKAIKINKINKSLNRLLIKHQDPIDAILKFKSNYKNNKERLFEEYLSHLQSLMTFENITTNNITFFQSLLLELLRLKFSISQSERDRILIQHNYNPYDFNPERFLYFRDEKTLIELVNREKSKTKKLNCSNENCITNNSKAKNKNTTAFIPNPISINNDEKDNNIQVNNIVNHNKIDFTKNNKCLYCLKNYCSNCIKKKKKLINLYNWEEQKNVCRNCSKILKSEKRILKYLNEISKNLKIENKELKYSTKKYQKLLKLISSSNNSISLKQYLHNCKNEHKNIPNYLILNNVPTSIYSPPINNISISNNNNNNNNNLNIWFAPKGLKKLEILISLLKKSDVTSITLFVDYWGYNKKDYPIITCNAGDTLTKLIPVAKWNLLKEYKKQKKRKFKIDQNSIIQKEMNNINNNNRIGKNISKNENDNNNLSDVSGNNIKETVDGEFEDRDEETFNRNTDDDDDDDDDDDNNNGYLTKKNQKTQKIPPESQITLLFPKKITCQILSFIITLPKKHNQKNINNNNKKKKNKKRNNKSIKKINHHKNKQINDKRKKIKKHIPKLIHLGKLIINTTSIANSKYLYKEMVRNNSPKRISNKNKKSQKENLVKKKIIWIKKMKYDPISRILQLYLPKTLISGLSYTVIQNHNHPNSQPKKLVISVIITNSKGKPINHQLCGIFIIPKVVHGTKLYFDFNKLWCVNKVIIEYISNYRGILVPGNVSLY</sequence>
<feature type="compositionally biased region" description="Basic residues" evidence="1">
    <location>
        <begin position="1562"/>
        <end position="1590"/>
    </location>
</feature>
<evidence type="ECO:0000256" key="1">
    <source>
        <dbReference type="SAM" id="MobiDB-lite"/>
    </source>
</evidence>
<dbReference type="Pfam" id="PF24790">
    <property type="entry name" value="SAC9_GBDL_1st"/>
    <property type="match status" value="1"/>
</dbReference>
<feature type="region of interest" description="Disordered" evidence="1">
    <location>
        <begin position="640"/>
        <end position="664"/>
    </location>
</feature>
<keyword evidence="5" id="KW-1185">Reference proteome</keyword>
<name>A0ABQ8YNE4_9EUKA</name>
<dbReference type="Proteomes" id="UP001150062">
    <property type="component" value="Unassembled WGS sequence"/>
</dbReference>
<feature type="compositionally biased region" description="Acidic residues" evidence="1">
    <location>
        <begin position="1498"/>
        <end position="1509"/>
    </location>
</feature>
<dbReference type="PROSITE" id="PS50275">
    <property type="entry name" value="SAC"/>
    <property type="match status" value="1"/>
</dbReference>
<reference evidence="4" key="1">
    <citation type="submission" date="2022-08" db="EMBL/GenBank/DDBJ databases">
        <title>Novel sulfate-reducing endosymbionts in the free-living metamonad Anaeramoeba.</title>
        <authorList>
            <person name="Jerlstrom-Hultqvist J."/>
            <person name="Cepicka I."/>
            <person name="Gallot-Lavallee L."/>
            <person name="Salas-Leiva D."/>
            <person name="Curtis B.A."/>
            <person name="Zahonova K."/>
            <person name="Pipaliya S."/>
            <person name="Dacks J."/>
            <person name="Roger A.J."/>
        </authorList>
    </citation>
    <scope>NUCLEOTIDE SEQUENCE</scope>
    <source>
        <strain evidence="4">Schooner1</strain>
    </source>
</reference>
<dbReference type="InterPro" id="IPR057553">
    <property type="entry name" value="SAC9_GBDL_2nd"/>
</dbReference>
<evidence type="ECO:0000313" key="4">
    <source>
        <dbReference type="EMBL" id="KAJ6245999.1"/>
    </source>
</evidence>
<organism evidence="4 5">
    <name type="scientific">Anaeramoeba flamelloides</name>
    <dbReference type="NCBI Taxonomy" id="1746091"/>
    <lineage>
        <taxon>Eukaryota</taxon>
        <taxon>Metamonada</taxon>
        <taxon>Anaeramoebidae</taxon>
        <taxon>Anaeramoeba</taxon>
    </lineage>
</organism>
<dbReference type="SUPFAM" id="SSF57903">
    <property type="entry name" value="FYVE/PHD zinc finger"/>
    <property type="match status" value="1"/>
</dbReference>
<feature type="compositionally biased region" description="Low complexity" evidence="1">
    <location>
        <begin position="1448"/>
        <end position="1468"/>
    </location>
</feature>
<accession>A0ABQ8YNE4</accession>
<dbReference type="PANTHER" id="PTHR46817">
    <property type="entry name" value="PHOSPHOINOSITIDE PHOSPHATASE SAC9-RELATED"/>
    <property type="match status" value="1"/>
</dbReference>
<dbReference type="EMBL" id="JAOAOG010000140">
    <property type="protein sequence ID" value="KAJ6245999.1"/>
    <property type="molecule type" value="Genomic_DNA"/>
</dbReference>
<feature type="domain" description="SAC" evidence="3">
    <location>
        <begin position="142"/>
        <end position="365"/>
    </location>
</feature>
<dbReference type="InterPro" id="IPR011011">
    <property type="entry name" value="Znf_FYVE_PHD"/>
</dbReference>